<organism evidence="2 3">
    <name type="scientific">Allocatelliglobosispora scoriae</name>
    <dbReference type="NCBI Taxonomy" id="643052"/>
    <lineage>
        <taxon>Bacteria</taxon>
        <taxon>Bacillati</taxon>
        <taxon>Actinomycetota</taxon>
        <taxon>Actinomycetes</taxon>
        <taxon>Micromonosporales</taxon>
        <taxon>Micromonosporaceae</taxon>
        <taxon>Allocatelliglobosispora</taxon>
    </lineage>
</organism>
<protein>
    <recommendedName>
        <fullName evidence="1">Thioredoxin domain-containing protein</fullName>
    </recommendedName>
</protein>
<dbReference type="InterPro" id="IPR036249">
    <property type="entry name" value="Thioredoxin-like_sf"/>
</dbReference>
<accession>A0A841BLM5</accession>
<sequence length="178" mass="18607">MPYLIAAVVLVGLLGLLNLVLSAGIIRRLREHTELLSVRLDVANVFTRAVGDRITPATATATDGTTVAIGSADALVLGFFTTDCETCHERLPEFVAYAKDFPPGRDGITAVVVGAPEEVWEMVDRLEPVARVIVEPEFGAVQTAVGVRGFPALCLIGPDGTIVTAGVRISSLPVGAAA</sequence>
<evidence type="ECO:0000313" key="2">
    <source>
        <dbReference type="EMBL" id="MBB5869987.1"/>
    </source>
</evidence>
<evidence type="ECO:0000259" key="1">
    <source>
        <dbReference type="PROSITE" id="PS51352"/>
    </source>
</evidence>
<evidence type="ECO:0000313" key="3">
    <source>
        <dbReference type="Proteomes" id="UP000587527"/>
    </source>
</evidence>
<dbReference type="Gene3D" id="3.40.30.10">
    <property type="entry name" value="Glutaredoxin"/>
    <property type="match status" value="1"/>
</dbReference>
<gene>
    <name evidence="2" type="ORF">F4553_003366</name>
</gene>
<dbReference type="AlphaFoldDB" id="A0A841BLM5"/>
<dbReference type="InterPro" id="IPR013766">
    <property type="entry name" value="Thioredoxin_domain"/>
</dbReference>
<dbReference type="EMBL" id="JACHMN010000002">
    <property type="protein sequence ID" value="MBB5869987.1"/>
    <property type="molecule type" value="Genomic_DNA"/>
</dbReference>
<dbReference type="SUPFAM" id="SSF52833">
    <property type="entry name" value="Thioredoxin-like"/>
    <property type="match status" value="1"/>
</dbReference>
<proteinExistence type="predicted"/>
<comment type="caution">
    <text evidence="2">The sequence shown here is derived from an EMBL/GenBank/DDBJ whole genome shotgun (WGS) entry which is preliminary data.</text>
</comment>
<name>A0A841BLM5_9ACTN</name>
<dbReference type="PROSITE" id="PS51352">
    <property type="entry name" value="THIOREDOXIN_2"/>
    <property type="match status" value="1"/>
</dbReference>
<dbReference type="Proteomes" id="UP000587527">
    <property type="component" value="Unassembled WGS sequence"/>
</dbReference>
<dbReference type="RefSeq" id="WP_184837039.1">
    <property type="nucleotide sequence ID" value="NZ_JACHMN010000002.1"/>
</dbReference>
<feature type="domain" description="Thioredoxin" evidence="1">
    <location>
        <begin position="48"/>
        <end position="178"/>
    </location>
</feature>
<reference evidence="2 3" key="1">
    <citation type="submission" date="2020-08" db="EMBL/GenBank/DDBJ databases">
        <title>Sequencing the genomes of 1000 actinobacteria strains.</title>
        <authorList>
            <person name="Klenk H.-P."/>
        </authorList>
    </citation>
    <scope>NUCLEOTIDE SEQUENCE [LARGE SCALE GENOMIC DNA]</scope>
    <source>
        <strain evidence="2 3">DSM 45362</strain>
    </source>
</reference>
<keyword evidence="3" id="KW-1185">Reference proteome</keyword>